<dbReference type="Proteomes" id="UP000263012">
    <property type="component" value="Chromosome"/>
</dbReference>
<dbReference type="InterPro" id="IPR011042">
    <property type="entry name" value="6-blade_b-propeller_TolB-like"/>
</dbReference>
<dbReference type="OrthoDB" id="25019at2157"/>
<accession>A0A343TJ48</accession>
<dbReference type="InterPro" id="IPR001375">
    <property type="entry name" value="Peptidase_S9_cat"/>
</dbReference>
<dbReference type="AlphaFoldDB" id="A0A343TJ48"/>
<keyword evidence="5" id="KW-1185">Reference proteome</keyword>
<dbReference type="PANTHER" id="PTHR42776:SF27">
    <property type="entry name" value="DIPEPTIDYL PEPTIDASE FAMILY MEMBER 6"/>
    <property type="match status" value="1"/>
</dbReference>
<protein>
    <submittedName>
        <fullName evidence="4">Dipeptidyl aminopeptidase/acylaminoacyl peptidase</fullName>
    </submittedName>
</protein>
<dbReference type="PANTHER" id="PTHR42776">
    <property type="entry name" value="SERINE PEPTIDASE S9 FAMILY MEMBER"/>
    <property type="match status" value="1"/>
</dbReference>
<dbReference type="EMBL" id="CP025066">
    <property type="protein sequence ID" value="AUX09120.1"/>
    <property type="molecule type" value="Genomic_DNA"/>
</dbReference>
<evidence type="ECO:0000313" key="5">
    <source>
        <dbReference type="Proteomes" id="UP000263012"/>
    </source>
</evidence>
<gene>
    <name evidence="4" type="ORF">AArcSl_1491</name>
</gene>
<keyword evidence="1" id="KW-0378">Hydrolase</keyword>
<feature type="domain" description="Peptidase S9 prolyl oligopeptidase catalytic" evidence="3">
    <location>
        <begin position="417"/>
        <end position="632"/>
    </location>
</feature>
<evidence type="ECO:0000313" key="4">
    <source>
        <dbReference type="EMBL" id="AUX09120.1"/>
    </source>
</evidence>
<dbReference type="KEGG" id="hdf:AArcSl_1491"/>
<name>A0A343TJ48_9EURY</name>
<dbReference type="GO" id="GO:0004177">
    <property type="term" value="F:aminopeptidase activity"/>
    <property type="evidence" value="ECO:0007669"/>
    <property type="project" value="UniProtKB-KW"/>
</dbReference>
<feature type="compositionally biased region" description="Basic and acidic residues" evidence="2">
    <location>
        <begin position="598"/>
        <end position="614"/>
    </location>
</feature>
<evidence type="ECO:0000256" key="1">
    <source>
        <dbReference type="ARBA" id="ARBA00022801"/>
    </source>
</evidence>
<keyword evidence="4" id="KW-0645">Protease</keyword>
<dbReference type="GeneID" id="37877844"/>
<dbReference type="Gene3D" id="3.40.50.1820">
    <property type="entry name" value="alpha/beta hydrolase"/>
    <property type="match status" value="1"/>
</dbReference>
<dbReference type="InterPro" id="IPR029058">
    <property type="entry name" value="AB_hydrolase_fold"/>
</dbReference>
<dbReference type="Gene3D" id="2.120.10.30">
    <property type="entry name" value="TolB, C-terminal domain"/>
    <property type="match status" value="2"/>
</dbReference>
<dbReference type="SUPFAM" id="SSF53474">
    <property type="entry name" value="alpha/beta-Hydrolases"/>
    <property type="match status" value="1"/>
</dbReference>
<feature type="region of interest" description="Disordered" evidence="2">
    <location>
        <begin position="589"/>
        <end position="614"/>
    </location>
</feature>
<evidence type="ECO:0000259" key="3">
    <source>
        <dbReference type="Pfam" id="PF00326"/>
    </source>
</evidence>
<sequence>MSRPDDTDGGDGAETDVDVLEELANLPTLAHPTAASDGGEVAVYYDVSGRNELHVLDVESGELRQWSDGEVPRNARWFLEWGADGDRVFFHLDEDGNEQNDVYAIPRDGEVEPVVEMDGQIAIGDVGEDGRTLLLAASRDGQMNAYRHDLEAGETTKLTEYDRAVGGLALSPDCERFAYATNEADDYDNRDVYVADVDGSNPRNLEIGDVGAEATPSDWAPDGERLLVSDNTPDLGRIGVYDLSADEVTWLGDGEYEEQPAAFLPDGRRVVGTRMREAVTVPIVYDLETGESREFDLPEGVASFGMGGSPVLDDDRVILTHTTPTTRSELRSYDLSTHETETLIEAEYGPFEADDFADAEYLEVESDGVPETRQAAVEHDPTEALEIGALFYDAGVRPSPLIVNPHGGPRHRDSKRFDLYTQVLVSRGFSVLQVNYRGSTGRGRAFVRALHDDWGGAEQGDVATAAEHVIGTHDWIDDDRVVVFGGSYGGYSAYWQLVQYPDLYDAGIAWIGVTDLEDMFENTMPHFRTELMEKYLGTPAENPDLYRDRSPVTHVENLAAPLLIVHGVNDRRVPVSQARIFQEALEESGFEEGPDGDFEYRELGEEGHASSDQEQKLRMFQLLDEFLERRVGTEANEARIEVGD</sequence>
<proteinExistence type="predicted"/>
<evidence type="ECO:0000256" key="2">
    <source>
        <dbReference type="SAM" id="MobiDB-lite"/>
    </source>
</evidence>
<dbReference type="Pfam" id="PF00326">
    <property type="entry name" value="Peptidase_S9"/>
    <property type="match status" value="1"/>
</dbReference>
<dbReference type="GO" id="GO:0004252">
    <property type="term" value="F:serine-type endopeptidase activity"/>
    <property type="evidence" value="ECO:0007669"/>
    <property type="project" value="TreeGrafter"/>
</dbReference>
<keyword evidence="4" id="KW-0031">Aminopeptidase</keyword>
<dbReference type="RefSeq" id="WP_119817189.1">
    <property type="nucleotide sequence ID" value="NZ_CP025066.1"/>
</dbReference>
<organism evidence="4 5">
    <name type="scientific">Halalkaliarchaeum desulfuricum</name>
    <dbReference type="NCBI Taxonomy" id="2055893"/>
    <lineage>
        <taxon>Archaea</taxon>
        <taxon>Methanobacteriati</taxon>
        <taxon>Methanobacteriota</taxon>
        <taxon>Stenosarchaea group</taxon>
        <taxon>Halobacteria</taxon>
        <taxon>Halobacteriales</taxon>
        <taxon>Haloferacaceae</taxon>
        <taxon>Halalkaliarchaeum</taxon>
    </lineage>
</organism>
<reference evidence="5" key="1">
    <citation type="submission" date="2017-11" db="EMBL/GenBank/DDBJ databases">
        <title>Phenotypic and genomic properties of facultatively anaerobic sulfur-reducing natronoarchaea from hypersaline soda lakes.</title>
        <authorList>
            <person name="Sorokin D.Y."/>
            <person name="Kublanov I.V."/>
            <person name="Roman P."/>
            <person name="Sinninghe Damste J.S."/>
            <person name="Golyshin P.N."/>
            <person name="Rojo D."/>
            <person name="Ciordia S."/>
            <person name="Mena M.D.C."/>
            <person name="Ferrer M."/>
            <person name="Messina E."/>
            <person name="Smedile F."/>
            <person name="La Spada G."/>
            <person name="La Cono V."/>
            <person name="Yakimov M.M."/>
        </authorList>
    </citation>
    <scope>NUCLEOTIDE SEQUENCE [LARGE SCALE GENOMIC DNA]</scope>
    <source>
        <strain evidence="5">AArc-Sl</strain>
    </source>
</reference>
<dbReference type="GO" id="GO:0006508">
    <property type="term" value="P:proteolysis"/>
    <property type="evidence" value="ECO:0007669"/>
    <property type="project" value="InterPro"/>
</dbReference>
<dbReference type="SUPFAM" id="SSF69304">
    <property type="entry name" value="Tricorn protease N-terminal domain"/>
    <property type="match status" value="1"/>
</dbReference>